<evidence type="ECO:0000259" key="1">
    <source>
        <dbReference type="Pfam" id="PF09983"/>
    </source>
</evidence>
<protein>
    <submittedName>
        <fullName evidence="2">DUF2220 family protein</fullName>
    </submittedName>
</protein>
<evidence type="ECO:0000313" key="3">
    <source>
        <dbReference type="Proteomes" id="UP001322664"/>
    </source>
</evidence>
<gene>
    <name evidence="2" type="ORF">R6U77_10140</name>
</gene>
<name>A0ABZ0RTW4_9BACI</name>
<dbReference type="InterPro" id="IPR024534">
    <property type="entry name" value="JetD_C"/>
</dbReference>
<evidence type="ECO:0000313" key="2">
    <source>
        <dbReference type="EMBL" id="WPK10295.1"/>
    </source>
</evidence>
<dbReference type="EMBL" id="CP137624">
    <property type="protein sequence ID" value="WPK10295.1"/>
    <property type="molecule type" value="Genomic_DNA"/>
</dbReference>
<organism evidence="2 3">
    <name type="scientific">Lysinibacillus louembei</name>
    <dbReference type="NCBI Taxonomy" id="1470088"/>
    <lineage>
        <taxon>Bacteria</taxon>
        <taxon>Bacillati</taxon>
        <taxon>Bacillota</taxon>
        <taxon>Bacilli</taxon>
        <taxon>Bacillales</taxon>
        <taxon>Bacillaceae</taxon>
        <taxon>Lysinibacillus</taxon>
    </lineage>
</organism>
<proteinExistence type="predicted"/>
<feature type="domain" description="Wadjet protein JetD C-terminal" evidence="1">
    <location>
        <begin position="183"/>
        <end position="319"/>
    </location>
</feature>
<keyword evidence="3" id="KW-1185">Reference proteome</keyword>
<dbReference type="Proteomes" id="UP001322664">
    <property type="component" value="Chromosome"/>
</dbReference>
<dbReference type="RefSeq" id="WP_319835565.1">
    <property type="nucleotide sequence ID" value="NZ_CP137624.1"/>
</dbReference>
<accession>A0ABZ0RTW4</accession>
<reference evidence="2 3" key="1">
    <citation type="submission" date="2023-09" db="EMBL/GenBank/DDBJ databases">
        <authorList>
            <person name="Page C.A."/>
            <person name="Perez-Diaz I.M."/>
        </authorList>
    </citation>
    <scope>NUCLEOTIDE SEQUENCE [LARGE SCALE GENOMIC DNA]</scope>
    <source>
        <strain evidence="2 3">Ll15</strain>
    </source>
</reference>
<sequence>MKDQLLQFKKAFIKLAELEQIVGRPETYEQFAAIVQDLVNEQLLQPVRNSGNPPQSPQLYYKYKILKHSVKKELRETIERLQLTLHERISLDAYYRLTQTQLEQDLPYIEKIHTYLMAEGLPILSVPAPERSQQIMGDEKWIQYKGGRRLLERLSLWADMQIVDVKEPLRFALNPQNIGRSTHYHLIVENKTTYEALLPALSATCFTTLIYGAGFEIVGSLSLFPKQLPLPYANHIFYYFGDIDFAGISIWYLLNKQQPVELATPFYEAALTDLGKPISKKQLIDEEAIQAFMERLHEEAKMQCQQLVEQRYYVSQEVLTTAELQQIWQRMSAELVGDANGMEF</sequence>
<dbReference type="Pfam" id="PF09983">
    <property type="entry name" value="JetD_C"/>
    <property type="match status" value="1"/>
</dbReference>